<proteinExistence type="predicted"/>
<keyword evidence="3" id="KW-1185">Reference proteome</keyword>
<name>A0A8H5LYM7_9AGAR</name>
<feature type="signal peptide" evidence="1">
    <location>
        <begin position="1"/>
        <end position="23"/>
    </location>
</feature>
<organism evidence="2 3">
    <name type="scientific">Tetrapyrgos nigripes</name>
    <dbReference type="NCBI Taxonomy" id="182062"/>
    <lineage>
        <taxon>Eukaryota</taxon>
        <taxon>Fungi</taxon>
        <taxon>Dikarya</taxon>
        <taxon>Basidiomycota</taxon>
        <taxon>Agaricomycotina</taxon>
        <taxon>Agaricomycetes</taxon>
        <taxon>Agaricomycetidae</taxon>
        <taxon>Agaricales</taxon>
        <taxon>Marasmiineae</taxon>
        <taxon>Marasmiaceae</taxon>
        <taxon>Tetrapyrgos</taxon>
    </lineage>
</organism>
<evidence type="ECO:0000256" key="1">
    <source>
        <dbReference type="SAM" id="SignalP"/>
    </source>
</evidence>
<dbReference type="OrthoDB" id="3018432at2759"/>
<evidence type="ECO:0000313" key="3">
    <source>
        <dbReference type="Proteomes" id="UP000559256"/>
    </source>
</evidence>
<feature type="chain" id="PRO_5034021929" evidence="1">
    <location>
        <begin position="24"/>
        <end position="231"/>
    </location>
</feature>
<accession>A0A8H5LYM7</accession>
<comment type="caution">
    <text evidence="2">The sequence shown here is derived from an EMBL/GenBank/DDBJ whole genome shotgun (WGS) entry which is preliminary data.</text>
</comment>
<gene>
    <name evidence="2" type="ORF">D9758_004561</name>
</gene>
<dbReference type="Proteomes" id="UP000559256">
    <property type="component" value="Unassembled WGS sequence"/>
</dbReference>
<reference evidence="2 3" key="1">
    <citation type="journal article" date="2020" name="ISME J.">
        <title>Uncovering the hidden diversity of litter-decomposition mechanisms in mushroom-forming fungi.</title>
        <authorList>
            <person name="Floudas D."/>
            <person name="Bentzer J."/>
            <person name="Ahren D."/>
            <person name="Johansson T."/>
            <person name="Persson P."/>
            <person name="Tunlid A."/>
        </authorList>
    </citation>
    <scope>NUCLEOTIDE SEQUENCE [LARGE SCALE GENOMIC DNA]</scope>
    <source>
        <strain evidence="2 3">CBS 291.85</strain>
    </source>
</reference>
<protein>
    <submittedName>
        <fullName evidence="2">Uncharacterized protein</fullName>
    </submittedName>
</protein>
<dbReference type="AlphaFoldDB" id="A0A8H5LYM7"/>
<dbReference type="EMBL" id="JAACJM010000002">
    <property type="protein sequence ID" value="KAF5374377.1"/>
    <property type="molecule type" value="Genomic_DNA"/>
</dbReference>
<keyword evidence="1" id="KW-0732">Signal</keyword>
<sequence>MAVLKSIPLSLAVLALTHPGTCANLSQRPAALDSFPTINSQVTKTSIGLAFPDTSVTCDPFQDDFLVNVTTSLPYGYAGFTSANGTQLAKSFTVAAWVGINSQRRRRSYQSLVPIIQYSQVSEDGRYMDSNSGGVVTLSNNWYYDEDAGIMNALLRCQNCSIGISQANGYVDEAAYPLQLFWTTNPPTSTPANPDQTVLPIENMEVENLTFDVTAARMTNYNAILSTLGLD</sequence>
<evidence type="ECO:0000313" key="2">
    <source>
        <dbReference type="EMBL" id="KAF5374377.1"/>
    </source>
</evidence>